<dbReference type="SUPFAM" id="SSF47576">
    <property type="entry name" value="Calponin-homology domain, CH-domain"/>
    <property type="match status" value="1"/>
</dbReference>
<dbReference type="Proteomes" id="UP001318860">
    <property type="component" value="Unassembled WGS sequence"/>
</dbReference>
<sequence length="701" mass="78139">MIGSSPTSAESSFRELDEVFLQTQTRIWLGEVLNTRFDEDLNLSDLLQDGEILFEVSKVVWNLLLTKCMELRHLKHKYGPFGSRRSSGRYRPYSNVDSFIKTCKILGLSGIDLFSPSDVVEKRDIRKVPDFDMVIYSVTMPTNMVGVIRRSLETSQCTLSSSSSYSSRKVSRMKLKQKNLYMPSNEDDGFSSSEESDEAESRYMGENSFSSADGANSDIENSPERHRIKEFKHKHCKIASLSETAPSFSQQHLENDYSVVGDSSCVDVGESNYISDYLAFSDLMVHATDGSNSVIRDGENNMFDFFLNVDSQGVTSDRSLQNGSQRKLSDDEDMEVSSTTSMSSVLGRLLNLEFDDQFDEDDSLSANVRLSVSKERDAVLSEPAKVDTCETNYETVLFDSREAQSELAPRELSASTESSPSQRKCQLSGVEPLEGESYDTKTRNPGNHFCPENRDVVVAHDNQETLCFRENKDNEALTLLQYGENRVSTDFSSHISDVKSEHLKFSCNSKSVEDSERFSEQLHNINVRGFSIQDTPPIVVIANQRETISDNHPCLPVKDMSGAQEDAHVAYSIQDNIISSVTENGGEDKSLGILAENTSDERKDASSRLPPGKHGRRPLLKTVVKGTVIAGVLFLLLHISMLIQLVDSQFPYSRKSKGNNASQETKEYGQVSKYSGSKSSSTKQKKGSVGKGIYPAEKLKL</sequence>
<proteinExistence type="predicted"/>
<feature type="compositionally biased region" description="Polar residues" evidence="1">
    <location>
        <begin position="316"/>
        <end position="326"/>
    </location>
</feature>
<organism evidence="2 3">
    <name type="scientific">Rehmannia glutinosa</name>
    <name type="common">Chinese foxglove</name>
    <dbReference type="NCBI Taxonomy" id="99300"/>
    <lineage>
        <taxon>Eukaryota</taxon>
        <taxon>Viridiplantae</taxon>
        <taxon>Streptophyta</taxon>
        <taxon>Embryophyta</taxon>
        <taxon>Tracheophyta</taxon>
        <taxon>Spermatophyta</taxon>
        <taxon>Magnoliopsida</taxon>
        <taxon>eudicotyledons</taxon>
        <taxon>Gunneridae</taxon>
        <taxon>Pentapetalae</taxon>
        <taxon>asterids</taxon>
        <taxon>lamiids</taxon>
        <taxon>Lamiales</taxon>
        <taxon>Orobanchaceae</taxon>
        <taxon>Rehmannieae</taxon>
        <taxon>Rehmannia</taxon>
    </lineage>
</organism>
<feature type="compositionally biased region" description="Acidic residues" evidence="1">
    <location>
        <begin position="185"/>
        <end position="198"/>
    </location>
</feature>
<accession>A0ABR0WTI0</accession>
<feature type="region of interest" description="Disordered" evidence="1">
    <location>
        <begin position="653"/>
        <end position="701"/>
    </location>
</feature>
<name>A0ABR0WTI0_REHGL</name>
<evidence type="ECO:0008006" key="4">
    <source>
        <dbReference type="Google" id="ProtNLM"/>
    </source>
</evidence>
<protein>
    <recommendedName>
        <fullName evidence="4">Calponin-homology (CH) domain-containing protein</fullName>
    </recommendedName>
</protein>
<keyword evidence="3" id="KW-1185">Reference proteome</keyword>
<feature type="region of interest" description="Disordered" evidence="1">
    <location>
        <begin position="595"/>
        <end position="617"/>
    </location>
</feature>
<dbReference type="Gene3D" id="1.10.418.10">
    <property type="entry name" value="Calponin-like domain"/>
    <property type="match status" value="1"/>
</dbReference>
<comment type="caution">
    <text evidence="2">The sequence shown here is derived from an EMBL/GenBank/DDBJ whole genome shotgun (WGS) entry which is preliminary data.</text>
</comment>
<gene>
    <name evidence="2" type="ORF">DH2020_015750</name>
</gene>
<evidence type="ECO:0000256" key="1">
    <source>
        <dbReference type="SAM" id="MobiDB-lite"/>
    </source>
</evidence>
<feature type="compositionally biased region" description="Polar residues" evidence="1">
    <location>
        <begin position="413"/>
        <end position="425"/>
    </location>
</feature>
<dbReference type="PANTHER" id="PTHR46756">
    <property type="entry name" value="TRANSGELIN"/>
    <property type="match status" value="1"/>
</dbReference>
<reference evidence="2 3" key="1">
    <citation type="journal article" date="2021" name="Comput. Struct. Biotechnol. J.">
        <title>De novo genome assembly of the potent medicinal plant Rehmannia glutinosa using nanopore technology.</title>
        <authorList>
            <person name="Ma L."/>
            <person name="Dong C."/>
            <person name="Song C."/>
            <person name="Wang X."/>
            <person name="Zheng X."/>
            <person name="Niu Y."/>
            <person name="Chen S."/>
            <person name="Feng W."/>
        </authorList>
    </citation>
    <scope>NUCLEOTIDE SEQUENCE [LARGE SCALE GENOMIC DNA]</scope>
    <source>
        <strain evidence="2">DH-2019</strain>
    </source>
</reference>
<feature type="region of interest" description="Disordered" evidence="1">
    <location>
        <begin position="400"/>
        <end position="447"/>
    </location>
</feature>
<evidence type="ECO:0000313" key="2">
    <source>
        <dbReference type="EMBL" id="KAK6150818.1"/>
    </source>
</evidence>
<evidence type="ECO:0000313" key="3">
    <source>
        <dbReference type="Proteomes" id="UP001318860"/>
    </source>
</evidence>
<dbReference type="InterPro" id="IPR036872">
    <property type="entry name" value="CH_dom_sf"/>
</dbReference>
<feature type="region of interest" description="Disordered" evidence="1">
    <location>
        <begin position="316"/>
        <end position="340"/>
    </location>
</feature>
<feature type="compositionally biased region" description="Polar residues" evidence="1">
    <location>
        <begin position="207"/>
        <end position="220"/>
    </location>
</feature>
<feature type="region of interest" description="Disordered" evidence="1">
    <location>
        <begin position="176"/>
        <end position="221"/>
    </location>
</feature>
<dbReference type="CDD" id="cd00014">
    <property type="entry name" value="CH_SF"/>
    <property type="match status" value="1"/>
</dbReference>
<feature type="compositionally biased region" description="Low complexity" evidence="1">
    <location>
        <begin position="668"/>
        <end position="682"/>
    </location>
</feature>
<dbReference type="PANTHER" id="PTHR46756:SF18">
    <property type="entry name" value="GAS2-LIKE PROTEIN PICKLED EGGS"/>
    <property type="match status" value="1"/>
</dbReference>
<dbReference type="EMBL" id="JABTTQ020000008">
    <property type="protein sequence ID" value="KAK6150818.1"/>
    <property type="molecule type" value="Genomic_DNA"/>
</dbReference>